<protein>
    <submittedName>
        <fullName evidence="2">Uncharacterized protein</fullName>
    </submittedName>
</protein>
<dbReference type="Proteomes" id="UP001054945">
    <property type="component" value="Unassembled WGS sequence"/>
</dbReference>
<keyword evidence="3" id="KW-1185">Reference proteome</keyword>
<dbReference type="EMBL" id="BPLR01019311">
    <property type="protein sequence ID" value="GIZ05403.1"/>
    <property type="molecule type" value="Genomic_DNA"/>
</dbReference>
<organism evidence="2 3">
    <name type="scientific">Caerostris extrusa</name>
    <name type="common">Bark spider</name>
    <name type="synonym">Caerostris bankana</name>
    <dbReference type="NCBI Taxonomy" id="172846"/>
    <lineage>
        <taxon>Eukaryota</taxon>
        <taxon>Metazoa</taxon>
        <taxon>Ecdysozoa</taxon>
        <taxon>Arthropoda</taxon>
        <taxon>Chelicerata</taxon>
        <taxon>Arachnida</taxon>
        <taxon>Araneae</taxon>
        <taxon>Araneomorphae</taxon>
        <taxon>Entelegynae</taxon>
        <taxon>Araneoidea</taxon>
        <taxon>Araneidae</taxon>
        <taxon>Caerostris</taxon>
    </lineage>
</organism>
<evidence type="ECO:0000313" key="3">
    <source>
        <dbReference type="Proteomes" id="UP001054945"/>
    </source>
</evidence>
<evidence type="ECO:0000256" key="1">
    <source>
        <dbReference type="SAM" id="Phobius"/>
    </source>
</evidence>
<keyword evidence="1" id="KW-1133">Transmembrane helix</keyword>
<evidence type="ECO:0000313" key="2">
    <source>
        <dbReference type="EMBL" id="GIZ05403.1"/>
    </source>
</evidence>
<keyword evidence="1" id="KW-0812">Transmembrane</keyword>
<sequence length="136" mass="15681">MKWGKDTKLLLKRRQINRILSLMGFCIFREFHFVIYGSVPLISCLLEIQYCSPNDGNATLLQISLIGPERLANNNSGYYFSSFFPMLSFKNRMIAPMAFPQSIAIFSISISQRITSAAARFVHQQFLEKFIFICNH</sequence>
<dbReference type="AlphaFoldDB" id="A0AAV4YE32"/>
<keyword evidence="1" id="KW-0472">Membrane</keyword>
<feature type="transmembrane region" description="Helical" evidence="1">
    <location>
        <begin position="20"/>
        <end position="42"/>
    </location>
</feature>
<comment type="caution">
    <text evidence="2">The sequence shown here is derived from an EMBL/GenBank/DDBJ whole genome shotgun (WGS) entry which is preliminary data.</text>
</comment>
<accession>A0AAV4YE32</accession>
<gene>
    <name evidence="2" type="ORF">CEXT_160621</name>
</gene>
<reference evidence="2 3" key="1">
    <citation type="submission" date="2021-06" db="EMBL/GenBank/DDBJ databases">
        <title>Caerostris extrusa draft genome.</title>
        <authorList>
            <person name="Kono N."/>
            <person name="Arakawa K."/>
        </authorList>
    </citation>
    <scope>NUCLEOTIDE SEQUENCE [LARGE SCALE GENOMIC DNA]</scope>
</reference>
<name>A0AAV4YE32_CAEEX</name>
<proteinExistence type="predicted"/>